<dbReference type="CDD" id="cd07153">
    <property type="entry name" value="Fur_like"/>
    <property type="match status" value="1"/>
</dbReference>
<dbReference type="Pfam" id="PF01475">
    <property type="entry name" value="FUR"/>
    <property type="match status" value="1"/>
</dbReference>
<proteinExistence type="inferred from homology"/>
<keyword evidence="2" id="KW-0678">Repressor</keyword>
<gene>
    <name evidence="10" type="ordered locus">Nther_2867</name>
</gene>
<dbReference type="HOGENOM" id="CLU_096072_3_1_9"/>
<dbReference type="GO" id="GO:0000976">
    <property type="term" value="F:transcription cis-regulatory region binding"/>
    <property type="evidence" value="ECO:0007669"/>
    <property type="project" value="TreeGrafter"/>
</dbReference>
<accession>B2A3I5</accession>
<feature type="binding site" evidence="8">
    <location>
        <position position="144"/>
    </location>
    <ligand>
        <name>Zn(2+)</name>
        <dbReference type="ChEBI" id="CHEBI:29105"/>
    </ligand>
</feature>
<comment type="cofactor">
    <cofactor evidence="9">
        <name>Mn(2+)</name>
        <dbReference type="ChEBI" id="CHEBI:29035"/>
    </cofactor>
    <cofactor evidence="9">
        <name>Fe(2+)</name>
        <dbReference type="ChEBI" id="CHEBI:29033"/>
    </cofactor>
    <text evidence="9">Binds 1 Mn(2+) or Fe(2+) ion per subunit.</text>
</comment>
<dbReference type="InterPro" id="IPR036388">
    <property type="entry name" value="WH-like_DNA-bd_sf"/>
</dbReference>
<evidence type="ECO:0000256" key="8">
    <source>
        <dbReference type="PIRSR" id="PIRSR602481-1"/>
    </source>
</evidence>
<evidence type="ECO:0000256" key="7">
    <source>
        <dbReference type="ARBA" id="ARBA00023163"/>
    </source>
</evidence>
<dbReference type="GO" id="GO:0003700">
    <property type="term" value="F:DNA-binding transcription factor activity"/>
    <property type="evidence" value="ECO:0007669"/>
    <property type="project" value="InterPro"/>
</dbReference>
<dbReference type="InterPro" id="IPR002481">
    <property type="entry name" value="FUR"/>
</dbReference>
<dbReference type="FunFam" id="1.10.10.10:FF:000051">
    <property type="entry name" value="Fur family transcriptional regulator"/>
    <property type="match status" value="1"/>
</dbReference>
<keyword evidence="6" id="KW-0238">DNA-binding</keyword>
<dbReference type="GO" id="GO:0008270">
    <property type="term" value="F:zinc ion binding"/>
    <property type="evidence" value="ECO:0007669"/>
    <property type="project" value="TreeGrafter"/>
</dbReference>
<sequence>MKKDDHKLKEYEHKFKEHKLTPQRKAILQVFLENHGGHLSAEEILKYAQEKNNDIGFATVYRALDLFEKLKIINRVNFGDGRSRYELVQREMKHHHHHLVCMNCQRIIEVMDSLLHELEENIEEEHNFSIYDHRLEFYGYCEDCQEGED</sequence>
<name>B2A3I5_NATTJ</name>
<feature type="binding site" evidence="8">
    <location>
        <position position="104"/>
    </location>
    <ligand>
        <name>Zn(2+)</name>
        <dbReference type="ChEBI" id="CHEBI:29105"/>
    </ligand>
</feature>
<evidence type="ECO:0000256" key="6">
    <source>
        <dbReference type="ARBA" id="ARBA00023125"/>
    </source>
</evidence>
<reference evidence="10 11" key="2">
    <citation type="journal article" date="2011" name="J. Bacteriol.">
        <title>Complete genome sequence of the anaerobic, halophilic alkalithermophile Natranaerobius thermophilus JW/NM-WN-LF.</title>
        <authorList>
            <person name="Zhao B."/>
            <person name="Mesbah N.M."/>
            <person name="Dalin E."/>
            <person name="Goodwin L."/>
            <person name="Nolan M."/>
            <person name="Pitluck S."/>
            <person name="Chertkov O."/>
            <person name="Brettin T.S."/>
            <person name="Han J."/>
            <person name="Larimer F.W."/>
            <person name="Land M.L."/>
            <person name="Hauser L."/>
            <person name="Kyrpides N."/>
            <person name="Wiegel J."/>
        </authorList>
    </citation>
    <scope>NUCLEOTIDE SEQUENCE [LARGE SCALE GENOMIC DNA]</scope>
    <source>
        <strain evidence="11">ATCC BAA-1301 / DSM 18059 / JW/NM-WN-LF</strain>
    </source>
</reference>
<evidence type="ECO:0000256" key="4">
    <source>
        <dbReference type="ARBA" id="ARBA00022833"/>
    </source>
</evidence>
<feature type="binding site" evidence="8">
    <location>
        <position position="101"/>
    </location>
    <ligand>
        <name>Zn(2+)</name>
        <dbReference type="ChEBI" id="CHEBI:29105"/>
    </ligand>
</feature>
<dbReference type="Gene3D" id="3.30.1490.190">
    <property type="match status" value="1"/>
</dbReference>
<dbReference type="STRING" id="457570.Nther_2867"/>
<dbReference type="KEGG" id="nth:Nther_2867"/>
<feature type="binding site" evidence="8">
    <location>
        <position position="141"/>
    </location>
    <ligand>
        <name>Zn(2+)</name>
        <dbReference type="ChEBI" id="CHEBI:29105"/>
    </ligand>
</feature>
<reference evidence="10 11" key="1">
    <citation type="submission" date="2008-04" db="EMBL/GenBank/DDBJ databases">
        <title>Complete sequence of chromosome of Natranaerobius thermophilus JW/NM-WN-LF.</title>
        <authorList>
            <consortium name="US DOE Joint Genome Institute"/>
            <person name="Copeland A."/>
            <person name="Lucas S."/>
            <person name="Lapidus A."/>
            <person name="Glavina del Rio T."/>
            <person name="Dalin E."/>
            <person name="Tice H."/>
            <person name="Bruce D."/>
            <person name="Goodwin L."/>
            <person name="Pitluck S."/>
            <person name="Chertkov O."/>
            <person name="Brettin T."/>
            <person name="Detter J.C."/>
            <person name="Han C."/>
            <person name="Kuske C.R."/>
            <person name="Schmutz J."/>
            <person name="Larimer F."/>
            <person name="Land M."/>
            <person name="Hauser L."/>
            <person name="Kyrpides N."/>
            <person name="Lykidis A."/>
            <person name="Mesbah N.M."/>
            <person name="Wiegel J."/>
        </authorList>
    </citation>
    <scope>NUCLEOTIDE SEQUENCE [LARGE SCALE GENOMIC DNA]</scope>
    <source>
        <strain evidence="11">ATCC BAA-1301 / DSM 18059 / JW/NM-WN-LF</strain>
    </source>
</reference>
<dbReference type="RefSeq" id="WP_012449246.1">
    <property type="nucleotide sequence ID" value="NC_010718.1"/>
</dbReference>
<protein>
    <submittedName>
        <fullName evidence="10">Ferric uptake regulator, Fur family</fullName>
    </submittedName>
</protein>
<dbReference type="Gene3D" id="1.10.10.10">
    <property type="entry name" value="Winged helix-like DNA-binding domain superfamily/Winged helix DNA-binding domain"/>
    <property type="match status" value="1"/>
</dbReference>
<feature type="binding site" evidence="9">
    <location>
        <position position="133"/>
    </location>
    <ligand>
        <name>Fe cation</name>
        <dbReference type="ChEBI" id="CHEBI:24875"/>
    </ligand>
</feature>
<evidence type="ECO:0000313" key="11">
    <source>
        <dbReference type="Proteomes" id="UP000001683"/>
    </source>
</evidence>
<comment type="similarity">
    <text evidence="1">Belongs to the Fur family.</text>
</comment>
<evidence type="ECO:0000256" key="1">
    <source>
        <dbReference type="ARBA" id="ARBA00007957"/>
    </source>
</evidence>
<evidence type="ECO:0000256" key="3">
    <source>
        <dbReference type="ARBA" id="ARBA00022723"/>
    </source>
</evidence>
<keyword evidence="7" id="KW-0804">Transcription</keyword>
<dbReference type="OrthoDB" id="8659436at2"/>
<dbReference type="InParanoid" id="B2A3I5"/>
<dbReference type="GO" id="GO:0045892">
    <property type="term" value="P:negative regulation of DNA-templated transcription"/>
    <property type="evidence" value="ECO:0007669"/>
    <property type="project" value="TreeGrafter"/>
</dbReference>
<evidence type="ECO:0000256" key="5">
    <source>
        <dbReference type="ARBA" id="ARBA00023015"/>
    </source>
</evidence>
<feature type="binding site" evidence="9">
    <location>
        <position position="95"/>
    </location>
    <ligand>
        <name>Fe cation</name>
        <dbReference type="ChEBI" id="CHEBI:24875"/>
    </ligand>
</feature>
<dbReference type="InterPro" id="IPR036390">
    <property type="entry name" value="WH_DNA-bd_sf"/>
</dbReference>
<dbReference type="FunCoup" id="B2A3I5">
    <property type="interactions" value="154"/>
</dbReference>
<comment type="cofactor">
    <cofactor evidence="8">
        <name>Zn(2+)</name>
        <dbReference type="ChEBI" id="CHEBI:29105"/>
    </cofactor>
    <text evidence="8">Binds 1 zinc ion per subunit.</text>
</comment>
<keyword evidence="9" id="KW-0408">Iron</keyword>
<dbReference type="PANTHER" id="PTHR33202:SF7">
    <property type="entry name" value="FERRIC UPTAKE REGULATION PROTEIN"/>
    <property type="match status" value="1"/>
</dbReference>
<evidence type="ECO:0000313" key="10">
    <source>
        <dbReference type="EMBL" id="ACB86414.1"/>
    </source>
</evidence>
<dbReference type="AlphaFoldDB" id="B2A3I5"/>
<keyword evidence="11" id="KW-1185">Reference proteome</keyword>
<dbReference type="GO" id="GO:1900376">
    <property type="term" value="P:regulation of secondary metabolite biosynthetic process"/>
    <property type="evidence" value="ECO:0007669"/>
    <property type="project" value="TreeGrafter"/>
</dbReference>
<dbReference type="SUPFAM" id="SSF46785">
    <property type="entry name" value="Winged helix' DNA-binding domain"/>
    <property type="match status" value="1"/>
</dbReference>
<evidence type="ECO:0000256" key="9">
    <source>
        <dbReference type="PIRSR" id="PIRSR602481-2"/>
    </source>
</evidence>
<keyword evidence="5" id="KW-0805">Transcription regulation</keyword>
<organism evidence="10 11">
    <name type="scientific">Natranaerobius thermophilus (strain ATCC BAA-1301 / DSM 18059 / JW/NM-WN-LF)</name>
    <dbReference type="NCBI Taxonomy" id="457570"/>
    <lineage>
        <taxon>Bacteria</taxon>
        <taxon>Bacillati</taxon>
        <taxon>Bacillota</taxon>
        <taxon>Clostridia</taxon>
        <taxon>Natranaerobiales</taxon>
        <taxon>Natranaerobiaceae</taxon>
        <taxon>Natranaerobius</taxon>
    </lineage>
</organism>
<keyword evidence="3 8" id="KW-0479">Metal-binding</keyword>
<evidence type="ECO:0000256" key="2">
    <source>
        <dbReference type="ARBA" id="ARBA00022491"/>
    </source>
</evidence>
<dbReference type="InterPro" id="IPR043135">
    <property type="entry name" value="Fur_C"/>
</dbReference>
<dbReference type="PANTHER" id="PTHR33202">
    <property type="entry name" value="ZINC UPTAKE REGULATION PROTEIN"/>
    <property type="match status" value="1"/>
</dbReference>
<dbReference type="EMBL" id="CP001034">
    <property type="protein sequence ID" value="ACB86414.1"/>
    <property type="molecule type" value="Genomic_DNA"/>
</dbReference>
<keyword evidence="4 8" id="KW-0862">Zinc</keyword>
<dbReference type="eggNOG" id="COG0735">
    <property type="taxonomic scope" value="Bacteria"/>
</dbReference>
<dbReference type="Proteomes" id="UP000001683">
    <property type="component" value="Chromosome"/>
</dbReference>